<proteinExistence type="predicted"/>
<evidence type="ECO:0000313" key="4">
    <source>
        <dbReference type="Proteomes" id="UP000283644"/>
    </source>
</evidence>
<comment type="caution">
    <text evidence="3">The sequence shown here is derived from an EMBL/GenBank/DDBJ whole genome shotgun (WGS) entry which is preliminary data.</text>
</comment>
<feature type="domain" description="FAD dependent oxidoreductase" evidence="2">
    <location>
        <begin position="90"/>
        <end position="454"/>
    </location>
</feature>
<dbReference type="OrthoDB" id="9805852at2"/>
<reference evidence="3 4" key="1">
    <citation type="submission" date="2018-09" db="EMBL/GenBank/DDBJ databases">
        <title>Genome sequencing of Nocardioides immobilis CCTCC AB 2017083 for comparison to Nocardioides silvaticus.</title>
        <authorList>
            <person name="Li C."/>
            <person name="Wang G."/>
        </authorList>
    </citation>
    <scope>NUCLEOTIDE SEQUENCE [LARGE SCALE GENOMIC DNA]</scope>
    <source>
        <strain evidence="3 4">CCTCC AB 2017083</strain>
    </source>
</reference>
<gene>
    <name evidence="3" type="ORF">D0Z08_10480</name>
</gene>
<dbReference type="Gene3D" id="3.30.9.10">
    <property type="entry name" value="D-Amino Acid Oxidase, subunit A, domain 2"/>
    <property type="match status" value="1"/>
</dbReference>
<dbReference type="InterPro" id="IPR006076">
    <property type="entry name" value="FAD-dep_OxRdtase"/>
</dbReference>
<feature type="compositionally biased region" description="Low complexity" evidence="1">
    <location>
        <begin position="10"/>
        <end position="24"/>
    </location>
</feature>
<sequence length="520" mass="56542">MGPSPRPRATTSTGSTCSPTCRRCSGSDRRRGTNGRDVVVFKVERPRNSPDRAPAPPPPSDNPWARSLWLDGVVQDLSPREQLAGDHTCDVAIVGAGFGGLWTAYYLKAADPSLRVTVVEAEIAGFGAAGRNGGFVSAGIAGSGARYARRSGWDSVLRAEREVLHGIDEIGRVVSVEGIYCGYKKAGALTVATNEPQLQRLRARVEAKHSSGLGPEDIRLLTADECADLIPGPEGLLAASFTPHCARVDPARLARGLAAACERLGVKIYEQSPAEHLGPNVVQCRNGRISADVVVRATESYTIRERGQRRTFLPLYALLIATEPLPQQTWDELGWRDGIGFSDLGHLFYYAQRTVDGRIVVGGRGAPYRLSNPVSPENEQDSRVYERLCQTLREALPAVADARITHHWGGSLAVPRDWCMRTTFDRKTGLGFVGAFGGHGVTASNISGRTMRDLILGHSTDLTSLPWVGHQTRNWEPEPLRFIASRLIHKTLASADAYEERTGRPAKRVRLVAPFLPPSH</sequence>
<evidence type="ECO:0000256" key="1">
    <source>
        <dbReference type="SAM" id="MobiDB-lite"/>
    </source>
</evidence>
<organism evidence="3 4">
    <name type="scientific">Nocardioides immobilis</name>
    <dbReference type="NCBI Taxonomy" id="2049295"/>
    <lineage>
        <taxon>Bacteria</taxon>
        <taxon>Bacillati</taxon>
        <taxon>Actinomycetota</taxon>
        <taxon>Actinomycetes</taxon>
        <taxon>Propionibacteriales</taxon>
        <taxon>Nocardioidaceae</taxon>
        <taxon>Nocardioides</taxon>
    </lineage>
</organism>
<dbReference type="EMBL" id="QXGH01000014">
    <property type="protein sequence ID" value="RHW27088.1"/>
    <property type="molecule type" value="Genomic_DNA"/>
</dbReference>
<dbReference type="Pfam" id="PF01266">
    <property type="entry name" value="DAO"/>
    <property type="match status" value="1"/>
</dbReference>
<dbReference type="PANTHER" id="PTHR13847:SF285">
    <property type="entry name" value="FAD DEPENDENT OXIDOREDUCTASE DOMAIN-CONTAINING PROTEIN"/>
    <property type="match status" value="1"/>
</dbReference>
<dbReference type="PANTHER" id="PTHR13847">
    <property type="entry name" value="SARCOSINE DEHYDROGENASE-RELATED"/>
    <property type="match status" value="1"/>
</dbReference>
<name>A0A417Y346_9ACTN</name>
<protein>
    <submittedName>
        <fullName evidence="3">FAD-dependent oxidoreductase</fullName>
    </submittedName>
</protein>
<keyword evidence="4" id="KW-1185">Reference proteome</keyword>
<evidence type="ECO:0000259" key="2">
    <source>
        <dbReference type="Pfam" id="PF01266"/>
    </source>
</evidence>
<dbReference type="SUPFAM" id="SSF51905">
    <property type="entry name" value="FAD/NAD(P)-binding domain"/>
    <property type="match status" value="1"/>
</dbReference>
<dbReference type="Proteomes" id="UP000283644">
    <property type="component" value="Unassembled WGS sequence"/>
</dbReference>
<dbReference type="GO" id="GO:0005737">
    <property type="term" value="C:cytoplasm"/>
    <property type="evidence" value="ECO:0007669"/>
    <property type="project" value="TreeGrafter"/>
</dbReference>
<dbReference type="AlphaFoldDB" id="A0A417Y346"/>
<accession>A0A417Y346</accession>
<dbReference type="InterPro" id="IPR036188">
    <property type="entry name" value="FAD/NAD-bd_sf"/>
</dbReference>
<feature type="region of interest" description="Disordered" evidence="1">
    <location>
        <begin position="1"/>
        <end position="66"/>
    </location>
</feature>
<evidence type="ECO:0000313" key="3">
    <source>
        <dbReference type="EMBL" id="RHW27088.1"/>
    </source>
</evidence>
<dbReference type="Gene3D" id="3.50.50.60">
    <property type="entry name" value="FAD/NAD(P)-binding domain"/>
    <property type="match status" value="1"/>
</dbReference>